<protein>
    <recommendedName>
        <fullName evidence="1">DUF6546 domain-containing protein</fullName>
    </recommendedName>
</protein>
<dbReference type="AlphaFoldDB" id="A0A8K0TJF3"/>
<evidence type="ECO:0000313" key="3">
    <source>
        <dbReference type="Proteomes" id="UP000813385"/>
    </source>
</evidence>
<comment type="caution">
    <text evidence="2">The sequence shown here is derived from an EMBL/GenBank/DDBJ whole genome shotgun (WGS) entry which is preliminary data.</text>
</comment>
<gene>
    <name evidence="2" type="ORF">B0T11DRAFT_326100</name>
</gene>
<reference evidence="2" key="1">
    <citation type="journal article" date="2021" name="Nat. Commun.">
        <title>Genetic determinants of endophytism in the Arabidopsis root mycobiome.</title>
        <authorList>
            <person name="Mesny F."/>
            <person name="Miyauchi S."/>
            <person name="Thiergart T."/>
            <person name="Pickel B."/>
            <person name="Atanasova L."/>
            <person name="Karlsson M."/>
            <person name="Huettel B."/>
            <person name="Barry K.W."/>
            <person name="Haridas S."/>
            <person name="Chen C."/>
            <person name="Bauer D."/>
            <person name="Andreopoulos W."/>
            <person name="Pangilinan J."/>
            <person name="LaButti K."/>
            <person name="Riley R."/>
            <person name="Lipzen A."/>
            <person name="Clum A."/>
            <person name="Drula E."/>
            <person name="Henrissat B."/>
            <person name="Kohler A."/>
            <person name="Grigoriev I.V."/>
            <person name="Martin F.M."/>
            <person name="Hacquard S."/>
        </authorList>
    </citation>
    <scope>NUCLEOTIDE SEQUENCE</scope>
    <source>
        <strain evidence="2">MPI-CAGE-AT-0016</strain>
    </source>
</reference>
<dbReference type="EMBL" id="JAGPXD010000002">
    <property type="protein sequence ID" value="KAH7367866.1"/>
    <property type="molecule type" value="Genomic_DNA"/>
</dbReference>
<dbReference type="Proteomes" id="UP000813385">
    <property type="component" value="Unassembled WGS sequence"/>
</dbReference>
<keyword evidence="3" id="KW-1185">Reference proteome</keyword>
<sequence>MANWSDLRDKKIHHQIFEELALLVYKGNAEGPESFVNYVTVNKEWREYFEKLTFKTITLDNERARQFRIVFFQERNRIRSLQHLQLNVALRTSSLGDGANQSYRKDVVFMHVIMDLFDVLSQWRQTDNDGIVLEIHVTCDGDKAALDSFRKKKRDAVATWGWIDQLQDGQAKQAMIDANIDDIDKDVKQLLSPITDPGHFGNNPPQSIIPIGANTQYGILREVSVIKTLAILRHTTHTIGPDLLKLIFEFSLTHVEQILHEKWRAITFQDKEWWGVSYAGCAPSLPARLRGLSMFDEVHGELHMRKCWYTKDKLLGRSIAVATQHLRNMSLCFVVDSEDFFHIPQSTDPAQRQPLYFPSLRSLVLTNSTIRPNAQLQKLQDALSSYAVKIIHGMPMLRIYEIWNAGSGFGGVFQYKFDGQHAATIVHKTSWKPCGMSSAFNTWRIVLQALQPPRIVETFMEQVPRPHHYLDFLPELEMAANIMSGVSRINARDEAEVRKLPVPYYKKET</sequence>
<organism evidence="2 3">
    <name type="scientific">Plectosphaerella cucumerina</name>
    <dbReference type="NCBI Taxonomy" id="40658"/>
    <lineage>
        <taxon>Eukaryota</taxon>
        <taxon>Fungi</taxon>
        <taxon>Dikarya</taxon>
        <taxon>Ascomycota</taxon>
        <taxon>Pezizomycotina</taxon>
        <taxon>Sordariomycetes</taxon>
        <taxon>Hypocreomycetidae</taxon>
        <taxon>Glomerellales</taxon>
        <taxon>Plectosphaerellaceae</taxon>
        <taxon>Plectosphaerella</taxon>
    </lineage>
</organism>
<proteinExistence type="predicted"/>
<dbReference type="OrthoDB" id="4802432at2759"/>
<accession>A0A8K0TJF3</accession>
<name>A0A8K0TJF3_9PEZI</name>
<dbReference type="InterPro" id="IPR046676">
    <property type="entry name" value="DUF6546"/>
</dbReference>
<evidence type="ECO:0000259" key="1">
    <source>
        <dbReference type="Pfam" id="PF20183"/>
    </source>
</evidence>
<evidence type="ECO:0000313" key="2">
    <source>
        <dbReference type="EMBL" id="KAH7367866.1"/>
    </source>
</evidence>
<feature type="domain" description="DUF6546" evidence="1">
    <location>
        <begin position="284"/>
        <end position="462"/>
    </location>
</feature>
<dbReference type="Pfam" id="PF20183">
    <property type="entry name" value="DUF6546"/>
    <property type="match status" value="1"/>
</dbReference>